<dbReference type="AlphaFoldDB" id="A0A2R6WYE6"/>
<sequence>MRERGGKGTQYARATLLTDVVVGSNGPPCFARDRRINRQGHAWILAGRPRATNPAPESRAHLEMNNPTSASSKAKDGTRSSLRPRFPCCAFPCLGPRLNPSGAPRPPPRAESAQAITWVNGSMGPWVIDDACDDGPASGHSRRTVSNVGGPVDKPSGLLLAGKGR</sequence>
<reference evidence="3" key="1">
    <citation type="journal article" date="2017" name="Cell">
        <title>Insights into land plant evolution garnered from the Marchantia polymorpha genome.</title>
        <authorList>
            <person name="Bowman J.L."/>
            <person name="Kohchi T."/>
            <person name="Yamato K.T."/>
            <person name="Jenkins J."/>
            <person name="Shu S."/>
            <person name="Ishizaki K."/>
            <person name="Yamaoka S."/>
            <person name="Nishihama R."/>
            <person name="Nakamura Y."/>
            <person name="Berger F."/>
            <person name="Adam C."/>
            <person name="Aki S.S."/>
            <person name="Althoff F."/>
            <person name="Araki T."/>
            <person name="Arteaga-Vazquez M.A."/>
            <person name="Balasubrmanian S."/>
            <person name="Barry K."/>
            <person name="Bauer D."/>
            <person name="Boehm C.R."/>
            <person name="Briginshaw L."/>
            <person name="Caballero-Perez J."/>
            <person name="Catarino B."/>
            <person name="Chen F."/>
            <person name="Chiyoda S."/>
            <person name="Chovatia M."/>
            <person name="Davies K.M."/>
            <person name="Delmans M."/>
            <person name="Demura T."/>
            <person name="Dierschke T."/>
            <person name="Dolan L."/>
            <person name="Dorantes-Acosta A.E."/>
            <person name="Eklund D.M."/>
            <person name="Florent S.N."/>
            <person name="Flores-Sandoval E."/>
            <person name="Fujiyama A."/>
            <person name="Fukuzawa H."/>
            <person name="Galik B."/>
            <person name="Grimanelli D."/>
            <person name="Grimwood J."/>
            <person name="Grossniklaus U."/>
            <person name="Hamada T."/>
            <person name="Haseloff J."/>
            <person name="Hetherington A.J."/>
            <person name="Higo A."/>
            <person name="Hirakawa Y."/>
            <person name="Hundley H.N."/>
            <person name="Ikeda Y."/>
            <person name="Inoue K."/>
            <person name="Inoue S.I."/>
            <person name="Ishida S."/>
            <person name="Jia Q."/>
            <person name="Kakita M."/>
            <person name="Kanazawa T."/>
            <person name="Kawai Y."/>
            <person name="Kawashima T."/>
            <person name="Kennedy M."/>
            <person name="Kinose K."/>
            <person name="Kinoshita T."/>
            <person name="Kohara Y."/>
            <person name="Koide E."/>
            <person name="Komatsu K."/>
            <person name="Kopischke S."/>
            <person name="Kubo M."/>
            <person name="Kyozuka J."/>
            <person name="Lagercrantz U."/>
            <person name="Lin S.S."/>
            <person name="Lindquist E."/>
            <person name="Lipzen A.M."/>
            <person name="Lu C.W."/>
            <person name="De Luna E."/>
            <person name="Martienssen R.A."/>
            <person name="Minamino N."/>
            <person name="Mizutani M."/>
            <person name="Mizutani M."/>
            <person name="Mochizuki N."/>
            <person name="Monte I."/>
            <person name="Mosher R."/>
            <person name="Nagasaki H."/>
            <person name="Nakagami H."/>
            <person name="Naramoto S."/>
            <person name="Nishitani K."/>
            <person name="Ohtani M."/>
            <person name="Okamoto T."/>
            <person name="Okumura M."/>
            <person name="Phillips J."/>
            <person name="Pollak B."/>
            <person name="Reinders A."/>
            <person name="Rovekamp M."/>
            <person name="Sano R."/>
            <person name="Sawa S."/>
            <person name="Schmid M.W."/>
            <person name="Shirakawa M."/>
            <person name="Solano R."/>
            <person name="Spunde A."/>
            <person name="Suetsugu N."/>
            <person name="Sugano S."/>
            <person name="Sugiyama A."/>
            <person name="Sun R."/>
            <person name="Suzuki Y."/>
            <person name="Takenaka M."/>
            <person name="Takezawa D."/>
            <person name="Tomogane H."/>
            <person name="Tsuzuki M."/>
            <person name="Ueda T."/>
            <person name="Umeda M."/>
            <person name="Ward J.M."/>
            <person name="Watanabe Y."/>
            <person name="Yazaki K."/>
            <person name="Yokoyama R."/>
            <person name="Yoshitake Y."/>
            <person name="Yotsui I."/>
            <person name="Zachgo S."/>
            <person name="Schmutz J."/>
        </authorList>
    </citation>
    <scope>NUCLEOTIDE SEQUENCE [LARGE SCALE GENOMIC DNA]</scope>
    <source>
        <strain evidence="3">Tak-1</strain>
    </source>
</reference>
<evidence type="ECO:0000313" key="2">
    <source>
        <dbReference type="EMBL" id="PTQ38882.1"/>
    </source>
</evidence>
<dbReference type="Proteomes" id="UP000244005">
    <property type="component" value="Unassembled WGS sequence"/>
</dbReference>
<keyword evidence="3" id="KW-1185">Reference proteome</keyword>
<protein>
    <submittedName>
        <fullName evidence="2">Uncharacterized protein</fullName>
    </submittedName>
</protein>
<accession>A0A2R6WYE6</accession>
<dbReference type="EMBL" id="KZ772720">
    <property type="protein sequence ID" value="PTQ38882.1"/>
    <property type="molecule type" value="Genomic_DNA"/>
</dbReference>
<organism evidence="2 3">
    <name type="scientific">Marchantia polymorpha</name>
    <name type="common">Common liverwort</name>
    <name type="synonym">Marchantia aquatica</name>
    <dbReference type="NCBI Taxonomy" id="3197"/>
    <lineage>
        <taxon>Eukaryota</taxon>
        <taxon>Viridiplantae</taxon>
        <taxon>Streptophyta</taxon>
        <taxon>Embryophyta</taxon>
        <taxon>Marchantiophyta</taxon>
        <taxon>Marchantiopsida</taxon>
        <taxon>Marchantiidae</taxon>
        <taxon>Marchantiales</taxon>
        <taxon>Marchantiaceae</taxon>
        <taxon>Marchantia</taxon>
    </lineage>
</organism>
<dbReference type="Gramene" id="Mp5g10620.1">
    <property type="protein sequence ID" value="Mp5g10620.1.cds1"/>
    <property type="gene ID" value="Mp5g10620"/>
</dbReference>
<name>A0A2R6WYE6_MARPO</name>
<evidence type="ECO:0000313" key="3">
    <source>
        <dbReference type="Proteomes" id="UP000244005"/>
    </source>
</evidence>
<gene>
    <name evidence="2" type="ORF">MARPO_0048s0010</name>
</gene>
<feature type="region of interest" description="Disordered" evidence="1">
    <location>
        <begin position="49"/>
        <end position="82"/>
    </location>
</feature>
<proteinExistence type="predicted"/>
<feature type="region of interest" description="Disordered" evidence="1">
    <location>
        <begin position="129"/>
        <end position="165"/>
    </location>
</feature>
<evidence type="ECO:0000256" key="1">
    <source>
        <dbReference type="SAM" id="MobiDB-lite"/>
    </source>
</evidence>